<keyword evidence="2" id="KW-1185">Reference proteome</keyword>
<dbReference type="AlphaFoldDB" id="A0A8S1YBB0"/>
<protein>
    <submittedName>
        <fullName evidence="1">Uncharacterized protein</fullName>
    </submittedName>
</protein>
<name>A0A8S1YBB0_PAROT</name>
<dbReference type="Proteomes" id="UP000683925">
    <property type="component" value="Unassembled WGS sequence"/>
</dbReference>
<proteinExistence type="predicted"/>
<accession>A0A8S1YBB0</accession>
<evidence type="ECO:0000313" key="1">
    <source>
        <dbReference type="EMBL" id="CAD8208754.1"/>
    </source>
</evidence>
<evidence type="ECO:0000313" key="2">
    <source>
        <dbReference type="Proteomes" id="UP000683925"/>
    </source>
</evidence>
<dbReference type="EMBL" id="CAJJDP010000147">
    <property type="protein sequence ID" value="CAD8208754.1"/>
    <property type="molecule type" value="Genomic_DNA"/>
</dbReference>
<gene>
    <name evidence="1" type="ORF">POCTA_138.1.T1450054</name>
</gene>
<sequence length="133" mass="16076">MQVVNKKIGQIESLPEIKKSKNKNSFCLMLIYSRSYSQYYSPQIHFGQIQIKYFGFLIDYYTRFYERKDFVCNTVNQYNSLGHLCNCSFFVFMFLIQKQYFYQSVTLQNNFKIKIYFSLNREILVIMGFNCKL</sequence>
<comment type="caution">
    <text evidence="1">The sequence shown here is derived from an EMBL/GenBank/DDBJ whole genome shotgun (WGS) entry which is preliminary data.</text>
</comment>
<organism evidence="1 2">
    <name type="scientific">Paramecium octaurelia</name>
    <dbReference type="NCBI Taxonomy" id="43137"/>
    <lineage>
        <taxon>Eukaryota</taxon>
        <taxon>Sar</taxon>
        <taxon>Alveolata</taxon>
        <taxon>Ciliophora</taxon>
        <taxon>Intramacronucleata</taxon>
        <taxon>Oligohymenophorea</taxon>
        <taxon>Peniculida</taxon>
        <taxon>Parameciidae</taxon>
        <taxon>Paramecium</taxon>
    </lineage>
</organism>
<reference evidence="1" key="1">
    <citation type="submission" date="2021-01" db="EMBL/GenBank/DDBJ databases">
        <authorList>
            <consortium name="Genoscope - CEA"/>
            <person name="William W."/>
        </authorList>
    </citation>
    <scope>NUCLEOTIDE SEQUENCE</scope>
</reference>